<dbReference type="GO" id="GO:0006654">
    <property type="term" value="P:phosphatidic acid biosynthetic process"/>
    <property type="evidence" value="ECO:0007669"/>
    <property type="project" value="TreeGrafter"/>
</dbReference>
<proteinExistence type="predicted"/>
<feature type="transmembrane region" description="Helical" evidence="6">
    <location>
        <begin position="20"/>
        <end position="40"/>
    </location>
</feature>
<dbReference type="CDD" id="cd07989">
    <property type="entry name" value="LPLAT_AGPAT-like"/>
    <property type="match status" value="1"/>
</dbReference>
<comment type="pathway">
    <text evidence="1">Lipid metabolism.</text>
</comment>
<keyword evidence="5 8" id="KW-0012">Acyltransferase</keyword>
<dbReference type="GO" id="GO:0003841">
    <property type="term" value="F:1-acylglycerol-3-phosphate O-acyltransferase activity"/>
    <property type="evidence" value="ECO:0007669"/>
    <property type="project" value="TreeGrafter"/>
</dbReference>
<dbReference type="PANTHER" id="PTHR10434">
    <property type="entry name" value="1-ACYL-SN-GLYCEROL-3-PHOSPHATE ACYLTRANSFERASE"/>
    <property type="match status" value="1"/>
</dbReference>
<dbReference type="SUPFAM" id="SSF69593">
    <property type="entry name" value="Glycerol-3-phosphate (1)-acyltransferase"/>
    <property type="match status" value="1"/>
</dbReference>
<dbReference type="PANTHER" id="PTHR10434:SF64">
    <property type="entry name" value="1-ACYL-SN-GLYCEROL-3-PHOSPHATE ACYLTRANSFERASE-RELATED"/>
    <property type="match status" value="1"/>
</dbReference>
<keyword evidence="6" id="KW-0812">Transmembrane</keyword>
<dbReference type="EMBL" id="FLUQ01000001">
    <property type="protein sequence ID" value="SBV98260.1"/>
    <property type="molecule type" value="Genomic_DNA"/>
</dbReference>
<evidence type="ECO:0000256" key="4">
    <source>
        <dbReference type="ARBA" id="ARBA00023098"/>
    </source>
</evidence>
<feature type="domain" description="Phospholipid/glycerol acyltransferase" evidence="7">
    <location>
        <begin position="86"/>
        <end position="197"/>
    </location>
</feature>
<name>A0A212JFQ8_9DELT</name>
<evidence type="ECO:0000256" key="1">
    <source>
        <dbReference type="ARBA" id="ARBA00005189"/>
    </source>
</evidence>
<evidence type="ECO:0000256" key="5">
    <source>
        <dbReference type="ARBA" id="ARBA00023315"/>
    </source>
</evidence>
<organism evidence="8">
    <name type="scientific">uncultured delta proteobacterium</name>
    <dbReference type="NCBI Taxonomy" id="34034"/>
    <lineage>
        <taxon>Bacteria</taxon>
        <taxon>Deltaproteobacteria</taxon>
        <taxon>environmental samples</taxon>
    </lineage>
</organism>
<evidence type="ECO:0000313" key="8">
    <source>
        <dbReference type="EMBL" id="SBV98260.1"/>
    </source>
</evidence>
<keyword evidence="6" id="KW-0472">Membrane</keyword>
<evidence type="ECO:0000256" key="6">
    <source>
        <dbReference type="SAM" id="Phobius"/>
    </source>
</evidence>
<dbReference type="Pfam" id="PF01553">
    <property type="entry name" value="Acyltransferase"/>
    <property type="match status" value="1"/>
</dbReference>
<dbReference type="SMART" id="SM00563">
    <property type="entry name" value="PlsC"/>
    <property type="match status" value="1"/>
</dbReference>
<evidence type="ECO:0000256" key="3">
    <source>
        <dbReference type="ARBA" id="ARBA00022679"/>
    </source>
</evidence>
<gene>
    <name evidence="8" type="ORF">KL86DPRO_11359</name>
</gene>
<evidence type="ECO:0000259" key="7">
    <source>
        <dbReference type="SMART" id="SM00563"/>
    </source>
</evidence>
<dbReference type="AlphaFoldDB" id="A0A212JFQ8"/>
<sequence length="269" mass="30418">MNRVWYGIKLIWLNAGFYSGLFVITAVGMLFVSLPVYCWVRYARQKTRGQAVRVLVWLYGRAWSKLLASFVPLRLENCDRKVDTPCIFVPNHQSFFDTYCFGFLPEPDVVFAVRAWPFRMPFYGPYMRWAEYLNTESEAPGELLLQAKAMLKKGASIAVFPEGTRSPGGSLGRFHAGAFRLAMEADVPIVPVCIDGTGAFLRRGGFLLRPASIRIRVLDPLYPRDFAVHGDEAPLVLRRTAKKQLQQALDDVRGETTVAIPAICQKEYI</sequence>
<keyword evidence="6" id="KW-1133">Transmembrane helix</keyword>
<protein>
    <submittedName>
        <fullName evidence="8">Phospholipid/glycerol acyltransferase</fullName>
    </submittedName>
</protein>
<accession>A0A212JFQ8</accession>
<evidence type="ECO:0000256" key="2">
    <source>
        <dbReference type="ARBA" id="ARBA00022516"/>
    </source>
</evidence>
<keyword evidence="3 8" id="KW-0808">Transferase</keyword>
<keyword evidence="2" id="KW-0444">Lipid biosynthesis</keyword>
<reference evidence="8" key="1">
    <citation type="submission" date="2016-04" db="EMBL/GenBank/DDBJ databases">
        <authorList>
            <person name="Evans L.H."/>
            <person name="Alamgir A."/>
            <person name="Owens N."/>
            <person name="Weber N.D."/>
            <person name="Virtaneva K."/>
            <person name="Barbian K."/>
            <person name="Babar A."/>
            <person name="Rosenke K."/>
        </authorList>
    </citation>
    <scope>NUCLEOTIDE SEQUENCE</scope>
    <source>
        <strain evidence="8">86</strain>
    </source>
</reference>
<keyword evidence="4" id="KW-0443">Lipid metabolism</keyword>
<dbReference type="InterPro" id="IPR002123">
    <property type="entry name" value="Plipid/glycerol_acylTrfase"/>
</dbReference>